<feature type="domain" description="DNA/RNA non-specific endonuclease/pyrophosphatase/phosphodiesterase" evidence="4">
    <location>
        <begin position="256"/>
        <end position="467"/>
    </location>
</feature>
<proteinExistence type="predicted"/>
<dbReference type="SMART" id="SM00477">
    <property type="entry name" value="NUC"/>
    <property type="match status" value="1"/>
</dbReference>
<dbReference type="Proteomes" id="UP000286701">
    <property type="component" value="Unassembled WGS sequence"/>
</dbReference>
<dbReference type="AlphaFoldDB" id="A0A3S4YCP3"/>
<keyword evidence="5" id="KW-0255">Endonuclease</keyword>
<feature type="active site" description="Proton acceptor" evidence="1">
    <location>
        <position position="320"/>
    </location>
</feature>
<evidence type="ECO:0000259" key="4">
    <source>
        <dbReference type="SMART" id="SM00892"/>
    </source>
</evidence>
<dbReference type="PANTHER" id="PTHR13966:SF5">
    <property type="entry name" value="ENDONUCLEASE G, MITOCHONDRIAL"/>
    <property type="match status" value="1"/>
</dbReference>
<keyword evidence="5" id="KW-0378">Hydrolase</keyword>
<dbReference type="Pfam" id="PF01223">
    <property type="entry name" value="Endonuclease_NS"/>
    <property type="match status" value="1"/>
</dbReference>
<dbReference type="GO" id="GO:0004519">
    <property type="term" value="F:endonuclease activity"/>
    <property type="evidence" value="ECO:0007669"/>
    <property type="project" value="UniProtKB-KW"/>
</dbReference>
<sequence>MKNRKLLIYLSLGLLLIAGCAKDYRGGITVDPAPPIEVVVPKPYTIVEGFETGSKGDYKQSDVQLNTGVWTFNDALIGNLPQDLKSGVKTVRLRAGDLTMKFDISGIQQISFKHGKYGADAASGWQLLMSIDSGKTFTQLGTDFNETNTTLVTDSFAVNTTKRVRFQFKKIGTATTRINIDDITFKGIGDAGIIVGGSTDNSGADTTTTTSPATAERGVTAGADIQPESGDNSNLLFGNPSGAQPNVVMLNDYLIDQKYYVESYSSTRGIPNWVSWHIDASTINNASPRLDNFAGFIGLDASFYHVESNSYQNSGFDRGHNCPSADRTSSANANSATFLMTNMIPQAPNNNQQTWANMENYLRAQVVAGNEVYIVMGAYGTGGTGKNGAVTTINNGHVTVPSNVWKIAVIVPIGDGDVSRVSATTRVIAVNTPNINTTNADWKQYRVTVRDIEKATGYNLLSTLPQGVQDAVEIKKDNL</sequence>
<feature type="binding site" evidence="2">
    <location>
        <position position="351"/>
    </location>
    <ligand>
        <name>Mg(2+)</name>
        <dbReference type="ChEBI" id="CHEBI:18420"/>
        <note>catalytic</note>
    </ligand>
</feature>
<dbReference type="GO" id="GO:0003676">
    <property type="term" value="F:nucleic acid binding"/>
    <property type="evidence" value="ECO:0007669"/>
    <property type="project" value="InterPro"/>
</dbReference>
<organism evidence="5 6">
    <name type="scientific">Mucilaginibacter gilvus</name>
    <dbReference type="NCBI Taxonomy" id="2305909"/>
    <lineage>
        <taxon>Bacteria</taxon>
        <taxon>Pseudomonadati</taxon>
        <taxon>Bacteroidota</taxon>
        <taxon>Sphingobacteriia</taxon>
        <taxon>Sphingobacteriales</taxon>
        <taxon>Sphingobacteriaceae</taxon>
        <taxon>Mucilaginibacter</taxon>
    </lineage>
</organism>
<dbReference type="PANTHER" id="PTHR13966">
    <property type="entry name" value="ENDONUCLEASE RELATED"/>
    <property type="match status" value="1"/>
</dbReference>
<evidence type="ECO:0000256" key="1">
    <source>
        <dbReference type="PIRSR" id="PIRSR640255-1"/>
    </source>
</evidence>
<dbReference type="EMBL" id="SBIW01000004">
    <property type="protein sequence ID" value="RWY52310.1"/>
    <property type="molecule type" value="Genomic_DNA"/>
</dbReference>
<dbReference type="SUPFAM" id="SSF54060">
    <property type="entry name" value="His-Me finger endonucleases"/>
    <property type="match status" value="1"/>
</dbReference>
<comment type="caution">
    <text evidence="5">The sequence shown here is derived from an EMBL/GenBank/DDBJ whole genome shotgun (WGS) entry which is preliminary data.</text>
</comment>
<dbReference type="RefSeq" id="WP_128533895.1">
    <property type="nucleotide sequence ID" value="NZ_SBIW01000004.1"/>
</dbReference>
<gene>
    <name evidence="5" type="ORF">EPL05_10370</name>
</gene>
<name>A0A3S4YCP3_9SPHI</name>
<dbReference type="GO" id="GO:0046872">
    <property type="term" value="F:metal ion binding"/>
    <property type="evidence" value="ECO:0007669"/>
    <property type="project" value="UniProtKB-KW"/>
</dbReference>
<keyword evidence="2" id="KW-0479">Metal-binding</keyword>
<accession>A0A3S4YCP3</accession>
<dbReference type="InterPro" id="IPR044925">
    <property type="entry name" value="His-Me_finger_sf"/>
</dbReference>
<dbReference type="SMART" id="SM00892">
    <property type="entry name" value="Endonuclease_NS"/>
    <property type="match status" value="1"/>
</dbReference>
<dbReference type="InterPro" id="IPR020821">
    <property type="entry name" value="ENPP1-3/EXOG-like_nuc-like"/>
</dbReference>
<dbReference type="InterPro" id="IPR040255">
    <property type="entry name" value="Non-specific_endonuclease"/>
</dbReference>
<evidence type="ECO:0000256" key="2">
    <source>
        <dbReference type="PIRSR" id="PIRSR640255-2"/>
    </source>
</evidence>
<reference evidence="5 6" key="1">
    <citation type="submission" date="2019-01" db="EMBL/GenBank/DDBJ databases">
        <title>Mucilaginibacter antarcticum sp. nov., isolated from antarctic soil.</title>
        <authorList>
            <person name="Yan Y.-Q."/>
            <person name="Du Z.-J."/>
        </authorList>
    </citation>
    <scope>NUCLEOTIDE SEQUENCE [LARGE SCALE GENOMIC DNA]</scope>
    <source>
        <strain evidence="5 6">F01003</strain>
    </source>
</reference>
<evidence type="ECO:0000313" key="6">
    <source>
        <dbReference type="Proteomes" id="UP000286701"/>
    </source>
</evidence>
<feature type="domain" description="ENPP1-3/EXOG-like endonuclease/phosphodiesterase" evidence="3">
    <location>
        <begin position="257"/>
        <end position="467"/>
    </location>
</feature>
<evidence type="ECO:0000259" key="3">
    <source>
        <dbReference type="SMART" id="SM00477"/>
    </source>
</evidence>
<dbReference type="Gene3D" id="3.40.570.10">
    <property type="entry name" value="Extracellular Endonuclease, subunit A"/>
    <property type="match status" value="1"/>
</dbReference>
<dbReference type="GO" id="GO:0016787">
    <property type="term" value="F:hydrolase activity"/>
    <property type="evidence" value="ECO:0007669"/>
    <property type="project" value="InterPro"/>
</dbReference>
<keyword evidence="6" id="KW-1185">Reference proteome</keyword>
<dbReference type="CDD" id="cd00091">
    <property type="entry name" value="NUC"/>
    <property type="match status" value="1"/>
</dbReference>
<keyword evidence="5" id="KW-0540">Nuclease</keyword>
<protein>
    <submittedName>
        <fullName evidence="5">DNA/RNA non-specific endonuclease</fullName>
    </submittedName>
</protein>
<dbReference type="InterPro" id="IPR044929">
    <property type="entry name" value="DNA/RNA_non-sp_Endonuclease_sf"/>
</dbReference>
<dbReference type="OrthoDB" id="9811262at2"/>
<evidence type="ECO:0000313" key="5">
    <source>
        <dbReference type="EMBL" id="RWY52310.1"/>
    </source>
</evidence>
<dbReference type="InterPro" id="IPR001604">
    <property type="entry name" value="Endo_G_ENPP1-like_dom"/>
</dbReference>
<dbReference type="PROSITE" id="PS51257">
    <property type="entry name" value="PROKAR_LIPOPROTEIN"/>
    <property type="match status" value="1"/>
</dbReference>